<dbReference type="EMBL" id="CP126657">
    <property type="protein sequence ID" value="WJZ97205.1"/>
    <property type="molecule type" value="Genomic_DNA"/>
</dbReference>
<dbReference type="PANTHER" id="PTHR47481:SF10">
    <property type="entry name" value="COPIA-LIKE POLYPROTEIN_RETROTRANSPOSON"/>
    <property type="match status" value="1"/>
</dbReference>
<gene>
    <name evidence="1" type="ORF">VitviT2T_015829</name>
</gene>
<dbReference type="Proteomes" id="UP001227230">
    <property type="component" value="Chromosome 10"/>
</dbReference>
<accession>A0ABY9CSX2</accession>
<evidence type="ECO:0000313" key="1">
    <source>
        <dbReference type="EMBL" id="WJZ97205.1"/>
    </source>
</evidence>
<proteinExistence type="predicted"/>
<dbReference type="Pfam" id="PF14223">
    <property type="entry name" value="Retrotran_gag_2"/>
    <property type="match status" value="1"/>
</dbReference>
<reference evidence="1 2" key="1">
    <citation type="journal article" date="2023" name="Hortic Res">
        <title>The complete reference genome for grapevine (Vitis vinifera L.) genetics and breeding.</title>
        <authorList>
            <person name="Shi X."/>
            <person name="Cao S."/>
            <person name="Wang X."/>
            <person name="Huang S."/>
            <person name="Wang Y."/>
            <person name="Liu Z."/>
            <person name="Liu W."/>
            <person name="Leng X."/>
            <person name="Peng Y."/>
            <person name="Wang N."/>
            <person name="Wang Y."/>
            <person name="Ma Z."/>
            <person name="Xu X."/>
            <person name="Zhang F."/>
            <person name="Xue H."/>
            <person name="Zhong H."/>
            <person name="Wang Y."/>
            <person name="Zhang K."/>
            <person name="Velt A."/>
            <person name="Avia K."/>
            <person name="Holtgrawe D."/>
            <person name="Grimplet J."/>
            <person name="Matus J.T."/>
            <person name="Ware D."/>
            <person name="Wu X."/>
            <person name="Wang H."/>
            <person name="Liu C."/>
            <person name="Fang Y."/>
            <person name="Rustenholz C."/>
            <person name="Cheng Z."/>
            <person name="Xiao H."/>
            <person name="Zhou Y."/>
        </authorList>
    </citation>
    <scope>NUCLEOTIDE SEQUENCE [LARGE SCALE GENOMIC DNA]</scope>
    <source>
        <strain evidence="2">cv. Pinot noir / PN40024</strain>
        <tissue evidence="1">Leaf</tissue>
    </source>
</reference>
<keyword evidence="2" id="KW-1185">Reference proteome</keyword>
<dbReference type="PANTHER" id="PTHR47481">
    <property type="match status" value="1"/>
</dbReference>
<evidence type="ECO:0000313" key="2">
    <source>
        <dbReference type="Proteomes" id="UP001227230"/>
    </source>
</evidence>
<sequence length="263" mass="30121">MSFIEAQDLLSFVDGTGKEPKDFLETDDKGEIMNPEYVTWRRTDRLFKIKMIGTMTEDVLSPTIRIRTPRNIWMCLEKTFAQSSKDRELQLQCQLQLCRKGFQTYLCSKLKTICDDLTAIQKPVSDSDKIGGLFYSLEGEKKACVIEEVQSSSRTIHVLVSDKKLGHSWMFSVVYAWAQACHRHETWQEFTEIANSISLPWLVIGDFHTILDPAEKKEFPYLKLKPSGPARINVYFTILATKVIPILGLTKGKVVQQYLSVLT</sequence>
<protein>
    <submittedName>
        <fullName evidence="1">Uncharacterized protein</fullName>
    </submittedName>
</protein>
<organism evidence="1 2">
    <name type="scientific">Vitis vinifera</name>
    <name type="common">Grape</name>
    <dbReference type="NCBI Taxonomy" id="29760"/>
    <lineage>
        <taxon>Eukaryota</taxon>
        <taxon>Viridiplantae</taxon>
        <taxon>Streptophyta</taxon>
        <taxon>Embryophyta</taxon>
        <taxon>Tracheophyta</taxon>
        <taxon>Spermatophyta</taxon>
        <taxon>Magnoliopsida</taxon>
        <taxon>eudicotyledons</taxon>
        <taxon>Gunneridae</taxon>
        <taxon>Pentapetalae</taxon>
        <taxon>rosids</taxon>
        <taxon>Vitales</taxon>
        <taxon>Vitaceae</taxon>
        <taxon>Viteae</taxon>
        <taxon>Vitis</taxon>
    </lineage>
</organism>
<name>A0ABY9CSX2_VITVI</name>